<sequence>MSYALSAPLQEAVYARLSADAALAAEVGGAIFDAAPPGTAPALYVVLGDETARDRSDGTGRGARHDFTVSVVSGAAGFAAAKRAAGAISEALTDADLALSRGRLVGLRFLRARAARAQGNQVRRIDLTFRARLEDD</sequence>
<organism evidence="1 2">
    <name type="scientific">Histidinibacterium aquaticum</name>
    <dbReference type="NCBI Taxonomy" id="2613962"/>
    <lineage>
        <taxon>Bacteria</taxon>
        <taxon>Pseudomonadati</taxon>
        <taxon>Pseudomonadota</taxon>
        <taxon>Alphaproteobacteria</taxon>
        <taxon>Rhodobacterales</taxon>
        <taxon>Paracoccaceae</taxon>
        <taxon>Histidinibacterium</taxon>
    </lineage>
</organism>
<gene>
    <name evidence="1" type="ORF">F3S47_07190</name>
</gene>
<keyword evidence="2" id="KW-1185">Reference proteome</keyword>
<dbReference type="Gene3D" id="3.30.2000.30">
    <property type="match status" value="1"/>
</dbReference>
<dbReference type="InterPro" id="IPR021508">
    <property type="entry name" value="Gp17-like"/>
</dbReference>
<dbReference type="RefSeq" id="WP_150444568.1">
    <property type="nucleotide sequence ID" value="NZ_VYQE01000002.1"/>
</dbReference>
<comment type="caution">
    <text evidence="1">The sequence shown here is derived from an EMBL/GenBank/DDBJ whole genome shotgun (WGS) entry which is preliminary data.</text>
</comment>
<dbReference type="AlphaFoldDB" id="A0A5J5GLB5"/>
<dbReference type="InterPro" id="IPR053745">
    <property type="entry name" value="Viral_Tail_Comp_sf"/>
</dbReference>
<dbReference type="EMBL" id="VYQE01000002">
    <property type="protein sequence ID" value="KAA9009035.1"/>
    <property type="molecule type" value="Genomic_DNA"/>
</dbReference>
<dbReference type="Proteomes" id="UP000326554">
    <property type="component" value="Unassembled WGS sequence"/>
</dbReference>
<proteinExistence type="predicted"/>
<name>A0A5J5GLB5_9RHOB</name>
<accession>A0A5J5GLB5</accession>
<dbReference type="Pfam" id="PF11367">
    <property type="entry name" value="Tail_completion_gp17"/>
    <property type="match status" value="1"/>
</dbReference>
<evidence type="ECO:0000313" key="2">
    <source>
        <dbReference type="Proteomes" id="UP000326554"/>
    </source>
</evidence>
<protein>
    <submittedName>
        <fullName evidence="1">DUF3168 domain-containing protein</fullName>
    </submittedName>
</protein>
<reference evidence="1 2" key="1">
    <citation type="submission" date="2019-09" db="EMBL/GenBank/DDBJ databases">
        <authorList>
            <person name="Park J.-S."/>
            <person name="Choi H.-J."/>
        </authorList>
    </citation>
    <scope>NUCLEOTIDE SEQUENCE [LARGE SCALE GENOMIC DNA]</scope>
    <source>
        <strain evidence="1 2">176SS1-4</strain>
    </source>
</reference>
<evidence type="ECO:0000313" key="1">
    <source>
        <dbReference type="EMBL" id="KAA9009035.1"/>
    </source>
</evidence>